<dbReference type="InterPro" id="IPR013830">
    <property type="entry name" value="SGNH_hydro"/>
</dbReference>
<feature type="domain" description="SGNH hydrolase-type esterase" evidence="2">
    <location>
        <begin position="241"/>
        <end position="443"/>
    </location>
</feature>
<feature type="region of interest" description="Disordered" evidence="1">
    <location>
        <begin position="45"/>
        <end position="65"/>
    </location>
</feature>
<dbReference type="RefSeq" id="WP_270073287.1">
    <property type="nucleotide sequence ID" value="NZ_JAJAQC010000029.1"/>
</dbReference>
<accession>A0A9X3NPS6</accession>
<reference evidence="3" key="1">
    <citation type="submission" date="2021-10" db="EMBL/GenBank/DDBJ databases">
        <title>Streptomonospora sp. nov., isolated from mangrove soil.</title>
        <authorList>
            <person name="Chen X."/>
            <person name="Ge X."/>
            <person name="Liu W."/>
        </authorList>
    </citation>
    <scope>NUCLEOTIDE SEQUENCE</scope>
    <source>
        <strain evidence="3">S1-112</strain>
    </source>
</reference>
<gene>
    <name evidence="3" type="ORF">LG943_17140</name>
</gene>
<name>A0A9X3NPS6_9ACTN</name>
<dbReference type="PANTHER" id="PTHR43784:SF2">
    <property type="entry name" value="GDSL-LIKE LIPASE_ACYLHYDROLASE, PUTATIVE (AFU_ORTHOLOGUE AFUA_2G00820)-RELATED"/>
    <property type="match status" value="1"/>
</dbReference>
<dbReference type="InterPro" id="IPR036514">
    <property type="entry name" value="SGNH_hydro_sf"/>
</dbReference>
<keyword evidence="4" id="KW-1185">Reference proteome</keyword>
<comment type="caution">
    <text evidence="3">The sequence shown here is derived from an EMBL/GenBank/DDBJ whole genome shotgun (WGS) entry which is preliminary data.</text>
</comment>
<evidence type="ECO:0000313" key="4">
    <source>
        <dbReference type="Proteomes" id="UP001140076"/>
    </source>
</evidence>
<evidence type="ECO:0000259" key="2">
    <source>
        <dbReference type="Pfam" id="PF13472"/>
    </source>
</evidence>
<protein>
    <submittedName>
        <fullName evidence="3">SGNH/GDSL hydrolase family protein</fullName>
    </submittedName>
</protein>
<dbReference type="PANTHER" id="PTHR43784">
    <property type="entry name" value="GDSL-LIKE LIPASE/ACYLHYDROLASE, PUTATIVE (AFU_ORTHOLOGUE AFUA_2G00820)-RELATED"/>
    <property type="match status" value="1"/>
</dbReference>
<sequence>MPPAPAHAFTRAFTSTSALSRARRRVAVVLVSALLLLGGAVATGSATGPAAADSPTADSPAAAGRGGAWVGTWATVPTATPASATPVLHDETVRQVVRTSIGGDRLRLRLTNEFGDTPLRVGEVRVARRDGGSGTDIDPATDRAVTFNGQTSVTVPAGAPLLSDPVDLRVPPRADLVVSVYLPEETPVTTLHAFSYQENVVASGNATGAASVEATATMTQWHLLSGVSVRTRTPGAGAVVALGDSITDGAETRVNANNRWPDLLAERLRHTGVLNLGVAGNRLLHDPNPPPGSDAEGYAAFFGQSALRRFDRDVLAQPGAEHVIVLLGVNDLGHPGTSAPESEEVSAEEIIGAHRQIIARAHAAGLRAHGGTILPFKGDTLGFHSAENEAKRQRVNDWIRTSGEYDTVIDFDRVMRDPADPLRLRPAYDSGDHLHPNDAGMAAMAAAVPTSLFRPDRAG</sequence>
<dbReference type="EMBL" id="JAJAQC010000029">
    <property type="protein sequence ID" value="MDA0566026.1"/>
    <property type="molecule type" value="Genomic_DNA"/>
</dbReference>
<dbReference type="InterPro" id="IPR053140">
    <property type="entry name" value="GDSL_Rv0518-like"/>
</dbReference>
<dbReference type="Proteomes" id="UP001140076">
    <property type="component" value="Unassembled WGS sequence"/>
</dbReference>
<keyword evidence="3" id="KW-0378">Hydrolase</keyword>
<evidence type="ECO:0000256" key="1">
    <source>
        <dbReference type="SAM" id="MobiDB-lite"/>
    </source>
</evidence>
<proteinExistence type="predicted"/>
<evidence type="ECO:0000313" key="3">
    <source>
        <dbReference type="EMBL" id="MDA0566026.1"/>
    </source>
</evidence>
<dbReference type="Pfam" id="PF13472">
    <property type="entry name" value="Lipase_GDSL_2"/>
    <property type="match status" value="1"/>
</dbReference>
<feature type="compositionally biased region" description="Low complexity" evidence="1">
    <location>
        <begin position="45"/>
        <end position="63"/>
    </location>
</feature>
<dbReference type="SUPFAM" id="SSF52266">
    <property type="entry name" value="SGNH hydrolase"/>
    <property type="match status" value="1"/>
</dbReference>
<dbReference type="AlphaFoldDB" id="A0A9X3NPS6"/>
<organism evidence="3 4">
    <name type="scientific">Streptomonospora mangrovi</name>
    <dbReference type="NCBI Taxonomy" id="2883123"/>
    <lineage>
        <taxon>Bacteria</taxon>
        <taxon>Bacillati</taxon>
        <taxon>Actinomycetota</taxon>
        <taxon>Actinomycetes</taxon>
        <taxon>Streptosporangiales</taxon>
        <taxon>Nocardiopsidaceae</taxon>
        <taxon>Streptomonospora</taxon>
    </lineage>
</organism>
<dbReference type="Gene3D" id="3.40.50.1110">
    <property type="entry name" value="SGNH hydrolase"/>
    <property type="match status" value="1"/>
</dbReference>
<dbReference type="GO" id="GO:0016787">
    <property type="term" value="F:hydrolase activity"/>
    <property type="evidence" value="ECO:0007669"/>
    <property type="project" value="UniProtKB-KW"/>
</dbReference>
<dbReference type="CDD" id="cd01830">
    <property type="entry name" value="XynE_like"/>
    <property type="match status" value="1"/>
</dbReference>